<feature type="compositionally biased region" description="Acidic residues" evidence="1">
    <location>
        <begin position="22"/>
        <end position="31"/>
    </location>
</feature>
<name>Q2HT53_MEDTR</name>
<feature type="region of interest" description="Disordered" evidence="1">
    <location>
        <begin position="1"/>
        <end position="46"/>
    </location>
</feature>
<feature type="domain" description="Reverse transcriptase Ty1/copia-type" evidence="2">
    <location>
        <begin position="156"/>
        <end position="282"/>
    </location>
</feature>
<gene>
    <name evidence="3" type="ORF">MtrDRAFT_AC150777g28v1</name>
</gene>
<reference evidence="3" key="2">
    <citation type="submission" date="2006-02" db="EMBL/GenBank/DDBJ databases">
        <authorList>
            <consortium name="The International Medicago Genome Annotation Group"/>
        </authorList>
    </citation>
    <scope>NUCLEOTIDE SEQUENCE</scope>
</reference>
<evidence type="ECO:0000313" key="3">
    <source>
        <dbReference type="EMBL" id="ABD32753.1"/>
    </source>
</evidence>
<protein>
    <submittedName>
        <fullName evidence="3">Lectin receptor kinase-related</fullName>
    </submittedName>
</protein>
<sequence>MPEFEDISEIASSYHENGPSDHEEEMDLESFDDSKLPPRARNPPSFLDDYVTGREAEEEEQLNSLALFSTLYDPNAFEEASKLKVWREAMKQEIDSIESNNTWELATLPAGCKKIARLVAKGYAQKLGIDYSEVFPPVARWDTITAILAIATFKGWDNIKALYGLRQAPRVWYSKIESYFAQENFMKCSHEHTLFVKNNSEGKMLIVSLIVDDLIYTGDDVAMFESFTQSMQRKFAMTYLGRMRYFLGVEVEQDDQGIFISQSKYATEILARLGIENCNMVLVKQASIVLR</sequence>
<dbReference type="EMBL" id="AC150777">
    <property type="protein sequence ID" value="ABD32753.1"/>
    <property type="molecule type" value="Genomic_DNA"/>
</dbReference>
<organism evidence="3">
    <name type="scientific">Medicago truncatula</name>
    <name type="common">Barrel medic</name>
    <name type="synonym">Medicago tribuloides</name>
    <dbReference type="NCBI Taxonomy" id="3880"/>
    <lineage>
        <taxon>Eukaryota</taxon>
        <taxon>Viridiplantae</taxon>
        <taxon>Streptophyta</taxon>
        <taxon>Embryophyta</taxon>
        <taxon>Tracheophyta</taxon>
        <taxon>Spermatophyta</taxon>
        <taxon>Magnoliopsida</taxon>
        <taxon>eudicotyledons</taxon>
        <taxon>Gunneridae</taxon>
        <taxon>Pentapetalae</taxon>
        <taxon>rosids</taxon>
        <taxon>fabids</taxon>
        <taxon>Fabales</taxon>
        <taxon>Fabaceae</taxon>
        <taxon>Papilionoideae</taxon>
        <taxon>50 kb inversion clade</taxon>
        <taxon>NPAAA clade</taxon>
        <taxon>Hologalegina</taxon>
        <taxon>IRL clade</taxon>
        <taxon>Trifolieae</taxon>
        <taxon>Medicago</taxon>
    </lineage>
</organism>
<dbReference type="GO" id="GO:0016301">
    <property type="term" value="F:kinase activity"/>
    <property type="evidence" value="ECO:0007669"/>
    <property type="project" value="UniProtKB-KW"/>
</dbReference>
<evidence type="ECO:0000256" key="1">
    <source>
        <dbReference type="SAM" id="MobiDB-lite"/>
    </source>
</evidence>
<dbReference type="Pfam" id="PF07727">
    <property type="entry name" value="RVT_2"/>
    <property type="match status" value="1"/>
</dbReference>
<evidence type="ECO:0000259" key="2">
    <source>
        <dbReference type="Pfam" id="PF07727"/>
    </source>
</evidence>
<dbReference type="InterPro" id="IPR013103">
    <property type="entry name" value="RVT_2"/>
</dbReference>
<keyword evidence="3" id="KW-0418">Kinase</keyword>
<keyword evidence="3" id="KW-0808">Transferase</keyword>
<dbReference type="AlphaFoldDB" id="Q2HT53"/>
<keyword evidence="3" id="KW-0675">Receptor</keyword>
<reference evidence="3" key="1">
    <citation type="submission" date="2004-10" db="EMBL/GenBank/DDBJ databases">
        <title>Medicago truncatula BAC genomic sequence.</title>
        <authorList>
            <person name="Town C.D."/>
            <person name="Tallon L.J."/>
            <person name="Arbogast T."/>
            <person name="Althoff R."/>
            <person name="Hine E."/>
            <person name="Monaghan E."/>
            <person name="Smith S.A."/>
            <person name="Utterback T."/>
            <person name="Feldblyum T."/>
            <person name="Koo H."/>
            <person name="Cheung F."/>
        </authorList>
    </citation>
    <scope>NUCLEOTIDE SEQUENCE</scope>
</reference>
<accession>Q2HT53</accession>
<proteinExistence type="predicted"/>